<dbReference type="EMBL" id="SNRW01011402">
    <property type="protein sequence ID" value="KAA6375207.1"/>
    <property type="molecule type" value="Genomic_DNA"/>
</dbReference>
<reference evidence="1 2" key="1">
    <citation type="submission" date="2019-03" db="EMBL/GenBank/DDBJ databases">
        <title>Single cell metagenomics reveals metabolic interactions within the superorganism composed of flagellate Streblomastix strix and complex community of Bacteroidetes bacteria on its surface.</title>
        <authorList>
            <person name="Treitli S.C."/>
            <person name="Kolisko M."/>
            <person name="Husnik F."/>
            <person name="Keeling P."/>
            <person name="Hampl V."/>
        </authorList>
    </citation>
    <scope>NUCLEOTIDE SEQUENCE [LARGE SCALE GENOMIC DNA]</scope>
    <source>
        <strain evidence="1">ST1C</strain>
    </source>
</reference>
<evidence type="ECO:0000313" key="2">
    <source>
        <dbReference type="Proteomes" id="UP000324800"/>
    </source>
</evidence>
<dbReference type="Proteomes" id="UP000324800">
    <property type="component" value="Unassembled WGS sequence"/>
</dbReference>
<protein>
    <submittedName>
        <fullName evidence="1">Uncharacterized protein</fullName>
    </submittedName>
</protein>
<name>A0A5J4UXX9_9EUKA</name>
<dbReference type="AlphaFoldDB" id="A0A5J4UXX9"/>
<proteinExistence type="predicted"/>
<evidence type="ECO:0000313" key="1">
    <source>
        <dbReference type="EMBL" id="KAA6375207.1"/>
    </source>
</evidence>
<sequence>MDGDLHMLDVVLNHDQILYGSSKYNTIGLINEVKNIENQINIINETPEVDLSEYYTKSEVDGLISDAATGDVDLSNYYNKAEADALLDDKLNITDQIDAYNKQEDDALLLLKADKTEIIDAYSKTEDDALLLLKADKTEIIDAYSKTEADALLDDKLNITDQIDAYNKQEDDALLLLKADKTEIIDAYNKQEDDALLLLKADKTELIDAYNKSEVDALLDDKLNITDQIDAYNKSEVDALLDDKLNVSDQIDAYNKSEDDALLLLKADKTELADYVDLQSAQTINGTKQFGNISVSSISKLNKNDASIHLAGGGDMLVSSLVSQPQLQEVRDIASGRSRGYVFDTLQDLNDWMAVPDNVANLVIGDNLYIVDSQITDYWWDGTQLRELETQQPDLSNVVSSLGTATGGGNAITDLQIDGNILIPAKNKSFVDVDTDQSITGQKSFTTTIHSVGITYQDYDNSNVILAGGGVRAIADIQSASYSKAEDDALLLLKADKTELIDAYSKTESDSKYVDMTSDQTIDGNKIFSLEVRAPTFKLPGYSSDYVVMSGAMKNKSHFVLTDEVDQTVAGTKIFSNNITAPAFIKSDGTDQQILLANGTTKPLSDFSNSIDISNFVDKSTDQTIGGNKIFSLEVRAPTFKLPGYSSDYVVMSGAMKNKSHFVLTDEVDQTVAGTKIFSNNITAPAFIKSDGTDQQVLLANGTTKAISEFGSGGGDMSNYVQKTGQNLQVIKGYIRKNMDDLDGDEPSEDEEDYITKGEVAHYYVSLGGGIQHVYGTKLFYDAVTANGFKTPSGTNQQVLLANGDVKPLSEFSGGGGDMTNYVKKIGADVQVINGILRKGEDEDEESEDDDDYITRGVYNNTTNNIINSYCVRKIGQNSQNVSGRLLYINPFGIEEDDSQDLTDTTYPTWREVSNAVTAKFYNFYQVLTPPVMLSGFTASQSSFIKINNQLYFFYLVVKPDNTIQASQGRDICTFNPPPLYTLFCPMNSDYLAMLTTDGYVHFTTQGTVWTQNSNVVINTFWVRP</sequence>
<accession>A0A5J4UXX9</accession>
<organism evidence="1 2">
    <name type="scientific">Streblomastix strix</name>
    <dbReference type="NCBI Taxonomy" id="222440"/>
    <lineage>
        <taxon>Eukaryota</taxon>
        <taxon>Metamonada</taxon>
        <taxon>Preaxostyla</taxon>
        <taxon>Oxymonadida</taxon>
        <taxon>Streblomastigidae</taxon>
        <taxon>Streblomastix</taxon>
    </lineage>
</organism>
<comment type="caution">
    <text evidence="1">The sequence shown here is derived from an EMBL/GenBank/DDBJ whole genome shotgun (WGS) entry which is preliminary data.</text>
</comment>
<gene>
    <name evidence="1" type="ORF">EZS28_029267</name>
</gene>